<organism evidence="13">
    <name type="scientific">Lygus hesperus</name>
    <name type="common">Western plant bug</name>
    <dbReference type="NCBI Taxonomy" id="30085"/>
    <lineage>
        <taxon>Eukaryota</taxon>
        <taxon>Metazoa</taxon>
        <taxon>Ecdysozoa</taxon>
        <taxon>Arthropoda</taxon>
        <taxon>Hexapoda</taxon>
        <taxon>Insecta</taxon>
        <taxon>Pterygota</taxon>
        <taxon>Neoptera</taxon>
        <taxon>Paraneoptera</taxon>
        <taxon>Hemiptera</taxon>
        <taxon>Heteroptera</taxon>
        <taxon>Panheteroptera</taxon>
        <taxon>Cimicomorpha</taxon>
        <taxon>Miridae</taxon>
        <taxon>Mirini</taxon>
        <taxon>Lygus</taxon>
    </lineage>
</organism>
<evidence type="ECO:0000256" key="6">
    <source>
        <dbReference type="ARBA" id="ARBA00023157"/>
    </source>
</evidence>
<keyword evidence="3 11" id="KW-0732">Signal</keyword>
<evidence type="ECO:0000256" key="1">
    <source>
        <dbReference type="ARBA" id="ARBA00007447"/>
    </source>
</evidence>
<evidence type="ECO:0000256" key="9">
    <source>
        <dbReference type="PIRSR" id="PIRSR601461-2"/>
    </source>
</evidence>
<dbReference type="InterPro" id="IPR033121">
    <property type="entry name" value="PEPTIDASE_A1"/>
</dbReference>
<keyword evidence="4 10" id="KW-0064">Aspartyl protease</keyword>
<keyword evidence="6 9" id="KW-1015">Disulfide bond</keyword>
<evidence type="ECO:0000256" key="5">
    <source>
        <dbReference type="ARBA" id="ARBA00022801"/>
    </source>
</evidence>
<reference evidence="13" key="1">
    <citation type="submission" date="2014-09" db="EMBL/GenBank/DDBJ databases">
        <authorList>
            <person name="Magalhaes I.L.F."/>
            <person name="Oliveira U."/>
            <person name="Santos F.R."/>
            <person name="Vidigal T.H.D.A."/>
            <person name="Brescovit A.D."/>
            <person name="Santos A.J."/>
        </authorList>
    </citation>
    <scope>NUCLEOTIDE SEQUENCE</scope>
</reference>
<evidence type="ECO:0000256" key="10">
    <source>
        <dbReference type="RuleBase" id="RU000454"/>
    </source>
</evidence>
<dbReference type="PROSITE" id="PS00141">
    <property type="entry name" value="ASP_PROTEASE"/>
    <property type="match status" value="2"/>
</dbReference>
<dbReference type="PRINTS" id="PR00792">
    <property type="entry name" value="PEPSIN"/>
</dbReference>
<comment type="similarity">
    <text evidence="1 10">Belongs to the peptidase A1 family.</text>
</comment>
<dbReference type="Gene3D" id="2.40.70.10">
    <property type="entry name" value="Acid Proteases"/>
    <property type="match status" value="2"/>
</dbReference>
<dbReference type="Pfam" id="PF00026">
    <property type="entry name" value="Asp"/>
    <property type="match status" value="1"/>
</dbReference>
<feature type="chain" id="PRO_5005519537" description="Peptidase A1 domain-containing protein" evidence="11">
    <location>
        <begin position="22"/>
        <end position="420"/>
    </location>
</feature>
<feature type="disulfide bond" evidence="9">
    <location>
        <begin position="121"/>
        <end position="128"/>
    </location>
</feature>
<dbReference type="GO" id="GO:0006508">
    <property type="term" value="P:proteolysis"/>
    <property type="evidence" value="ECO:0007669"/>
    <property type="project" value="UniProtKB-KW"/>
</dbReference>
<keyword evidence="2 10" id="KW-0645">Protease</keyword>
<feature type="signal peptide" evidence="11">
    <location>
        <begin position="1"/>
        <end position="21"/>
    </location>
</feature>
<evidence type="ECO:0000256" key="8">
    <source>
        <dbReference type="PIRSR" id="PIRSR601461-1"/>
    </source>
</evidence>
<dbReference type="FunFam" id="2.40.70.10:FF:000009">
    <property type="entry name" value="Aspartic proteinase A1"/>
    <property type="match status" value="1"/>
</dbReference>
<keyword evidence="7" id="KW-0325">Glycoprotein</keyword>
<dbReference type="SUPFAM" id="SSF50630">
    <property type="entry name" value="Acid proteases"/>
    <property type="match status" value="1"/>
</dbReference>
<dbReference type="EMBL" id="GBRD01009531">
    <property type="protein sequence ID" value="JAG56293.1"/>
    <property type="molecule type" value="Transcribed_RNA"/>
</dbReference>
<feature type="active site" evidence="8">
    <location>
        <position position="108"/>
    </location>
</feature>
<feature type="disulfide bond" evidence="9">
    <location>
        <begin position="285"/>
        <end position="289"/>
    </location>
</feature>
<feature type="disulfide bond" evidence="9">
    <location>
        <begin position="328"/>
        <end position="365"/>
    </location>
</feature>
<proteinExistence type="inferred from homology"/>
<dbReference type="PANTHER" id="PTHR47966">
    <property type="entry name" value="BETA-SITE APP-CLEAVING ENZYME, ISOFORM A-RELATED"/>
    <property type="match status" value="1"/>
</dbReference>
<dbReference type="InterPro" id="IPR021109">
    <property type="entry name" value="Peptidase_aspartic_dom_sf"/>
</dbReference>
<sequence length="420" mass="45669">MIDLKFSILALLVLHYDGAAAITTEPGLISRTTSNLVRIPLTKIETARHLFRDAGTEIKTDNYRLNTKVTSNLVDGAFPEPLSNYMDAQYYGVISIGTPPQNFRVVFDTGSSNLWIPSKKCSLLNIACWVHRKYDSTKSSTYKPNGEKFAIQYGSGSLSGFLSEDSVSIGGVPIKNQIFAEAVNEPGMVFVAAKFDGILGLAYNTISVDKVVPPFYNMVKQGAVPQPVFSFYLNRDPSAPAGGEIIFGGSDPEKYTGDFTYLPVDKQGYWQFKMDSVKIGNKTFCDGGCEAIADTGTSLIAGPQEEVNALNQLIGGTPVMGGEYMVSCDLIPKLPTIDFVLGGKSFSLEGKDYILRVSSFGKTVCLSGFMGIDIPPPHGPLWILGDVFIGRYYTEFDMGNNRVGFANTKESLRAPGKCDD</sequence>
<dbReference type="PANTHER" id="PTHR47966:SF51">
    <property type="entry name" value="BETA-SITE APP-CLEAVING ENZYME, ISOFORM A-RELATED"/>
    <property type="match status" value="1"/>
</dbReference>
<keyword evidence="5 10" id="KW-0378">Hydrolase</keyword>
<dbReference type="FunFam" id="2.40.70.10:FF:000044">
    <property type="entry name" value="Lysosomal aspartic protease"/>
    <property type="match status" value="1"/>
</dbReference>
<name>A0A0K8SSK3_LYGHE</name>
<dbReference type="InterPro" id="IPR001969">
    <property type="entry name" value="Aspartic_peptidase_AS"/>
</dbReference>
<dbReference type="GO" id="GO:0005764">
    <property type="term" value="C:lysosome"/>
    <property type="evidence" value="ECO:0007669"/>
    <property type="project" value="TreeGrafter"/>
</dbReference>
<accession>A0A0K8SSK3</accession>
<evidence type="ECO:0000256" key="7">
    <source>
        <dbReference type="ARBA" id="ARBA00023180"/>
    </source>
</evidence>
<evidence type="ECO:0000259" key="12">
    <source>
        <dbReference type="PROSITE" id="PS51767"/>
    </source>
</evidence>
<dbReference type="AlphaFoldDB" id="A0A0K8SSK3"/>
<evidence type="ECO:0000256" key="3">
    <source>
        <dbReference type="ARBA" id="ARBA00022729"/>
    </source>
</evidence>
<feature type="domain" description="Peptidase A1" evidence="12">
    <location>
        <begin position="90"/>
        <end position="406"/>
    </location>
</feature>
<dbReference type="GO" id="GO:0004190">
    <property type="term" value="F:aspartic-type endopeptidase activity"/>
    <property type="evidence" value="ECO:0007669"/>
    <property type="project" value="UniProtKB-KW"/>
</dbReference>
<evidence type="ECO:0000256" key="2">
    <source>
        <dbReference type="ARBA" id="ARBA00022670"/>
    </source>
</evidence>
<dbReference type="InterPro" id="IPR001461">
    <property type="entry name" value="Aspartic_peptidase_A1"/>
</dbReference>
<evidence type="ECO:0000313" key="13">
    <source>
        <dbReference type="EMBL" id="JAG56293.1"/>
    </source>
</evidence>
<protein>
    <recommendedName>
        <fullName evidence="12">Peptidase A1 domain-containing protein</fullName>
    </recommendedName>
</protein>
<dbReference type="PROSITE" id="PS51767">
    <property type="entry name" value="PEPTIDASE_A1"/>
    <property type="match status" value="1"/>
</dbReference>
<feature type="active site" evidence="8">
    <location>
        <position position="294"/>
    </location>
</feature>
<evidence type="ECO:0000256" key="11">
    <source>
        <dbReference type="SAM" id="SignalP"/>
    </source>
</evidence>
<evidence type="ECO:0000256" key="4">
    <source>
        <dbReference type="ARBA" id="ARBA00022750"/>
    </source>
</evidence>